<evidence type="ECO:0000256" key="4">
    <source>
        <dbReference type="ARBA" id="ARBA00022980"/>
    </source>
</evidence>
<comment type="similarity">
    <text evidence="1 6 7">Belongs to the universal ribosomal protein uL23 family.</text>
</comment>
<keyword evidence="2 6" id="KW-0699">rRNA-binding</keyword>
<evidence type="ECO:0000256" key="1">
    <source>
        <dbReference type="ARBA" id="ARBA00006700"/>
    </source>
</evidence>
<dbReference type="InterPro" id="IPR001014">
    <property type="entry name" value="Ribosomal_uL23_CS"/>
</dbReference>
<dbReference type="RefSeq" id="WP_093315300.1">
    <property type="nucleotide sequence ID" value="NZ_FOZG01000002.1"/>
</dbReference>
<comment type="subunit">
    <text evidence="6">Part of the 50S ribosomal subunit. Contacts protein L29, and trigger factor when it is bound to the ribosome.</text>
</comment>
<dbReference type="GO" id="GO:0006412">
    <property type="term" value="P:translation"/>
    <property type="evidence" value="ECO:0007669"/>
    <property type="project" value="UniProtKB-UniRule"/>
</dbReference>
<accession>A0A1I6LFK7</accession>
<dbReference type="NCBIfam" id="NF004359">
    <property type="entry name" value="PRK05738.1-3"/>
    <property type="match status" value="1"/>
</dbReference>
<dbReference type="GO" id="GO:0019843">
    <property type="term" value="F:rRNA binding"/>
    <property type="evidence" value="ECO:0007669"/>
    <property type="project" value="UniProtKB-UniRule"/>
</dbReference>
<dbReference type="NCBIfam" id="NF004360">
    <property type="entry name" value="PRK05738.1-5"/>
    <property type="match status" value="1"/>
</dbReference>
<dbReference type="Gene3D" id="3.30.70.330">
    <property type="match status" value="1"/>
</dbReference>
<keyword evidence="9" id="KW-1185">Reference proteome</keyword>
<protein>
    <recommendedName>
        <fullName evidence="6">Large ribosomal subunit protein uL23</fullName>
    </recommendedName>
</protein>
<evidence type="ECO:0000256" key="6">
    <source>
        <dbReference type="HAMAP-Rule" id="MF_01369"/>
    </source>
</evidence>
<dbReference type="GO" id="GO:0005840">
    <property type="term" value="C:ribosome"/>
    <property type="evidence" value="ECO:0007669"/>
    <property type="project" value="UniProtKB-KW"/>
</dbReference>
<keyword evidence="4 6" id="KW-0689">Ribosomal protein</keyword>
<evidence type="ECO:0000256" key="2">
    <source>
        <dbReference type="ARBA" id="ARBA00022730"/>
    </source>
</evidence>
<evidence type="ECO:0000256" key="3">
    <source>
        <dbReference type="ARBA" id="ARBA00022884"/>
    </source>
</evidence>
<dbReference type="EMBL" id="FOZG01000002">
    <property type="protein sequence ID" value="SFS02233.1"/>
    <property type="molecule type" value="Genomic_DNA"/>
</dbReference>
<dbReference type="GO" id="GO:0003735">
    <property type="term" value="F:structural constituent of ribosome"/>
    <property type="evidence" value="ECO:0007669"/>
    <property type="project" value="InterPro"/>
</dbReference>
<keyword evidence="5 6" id="KW-0687">Ribonucleoprotein</keyword>
<dbReference type="OrthoDB" id="9793353at2"/>
<evidence type="ECO:0000313" key="9">
    <source>
        <dbReference type="Proteomes" id="UP000198824"/>
    </source>
</evidence>
<dbReference type="Proteomes" id="UP000198824">
    <property type="component" value="Unassembled WGS sequence"/>
</dbReference>
<dbReference type="PANTHER" id="PTHR11620">
    <property type="entry name" value="60S RIBOSOMAL PROTEIN L23A"/>
    <property type="match status" value="1"/>
</dbReference>
<reference evidence="8 9" key="1">
    <citation type="submission" date="2016-10" db="EMBL/GenBank/DDBJ databases">
        <authorList>
            <person name="de Groot N.N."/>
        </authorList>
    </citation>
    <scope>NUCLEOTIDE SEQUENCE [LARGE SCALE GENOMIC DNA]</scope>
    <source>
        <strain evidence="8 9">S5-249</strain>
    </source>
</reference>
<dbReference type="InterPro" id="IPR013025">
    <property type="entry name" value="Ribosomal_uL23-like"/>
</dbReference>
<dbReference type="InterPro" id="IPR012678">
    <property type="entry name" value="Ribosomal_uL23/eL15/eS24_sf"/>
</dbReference>
<organism evidence="8 9">
    <name type="scientific">Sphingomonas jatrophae</name>
    <dbReference type="NCBI Taxonomy" id="1166337"/>
    <lineage>
        <taxon>Bacteria</taxon>
        <taxon>Pseudomonadati</taxon>
        <taxon>Pseudomonadota</taxon>
        <taxon>Alphaproteobacteria</taxon>
        <taxon>Sphingomonadales</taxon>
        <taxon>Sphingomonadaceae</taxon>
        <taxon>Sphingomonas</taxon>
    </lineage>
</organism>
<dbReference type="STRING" id="1166337.SAMN05192580_2684"/>
<sequence>MAKKQAGAVELAHYDVVLGPHITEKSTLLSEQNAVVFKVANKASKPAIKAAVEALFGVSVTGVNTIVVKGKTKKWKGRDYKRSDVKKAIVTLAEGQSIDVTEGVR</sequence>
<dbReference type="HAMAP" id="MF_01369_B">
    <property type="entry name" value="Ribosomal_uL23_B"/>
    <property type="match status" value="1"/>
</dbReference>
<dbReference type="Pfam" id="PF00276">
    <property type="entry name" value="Ribosomal_L23"/>
    <property type="match status" value="1"/>
</dbReference>
<keyword evidence="3 6" id="KW-0694">RNA-binding</keyword>
<dbReference type="SUPFAM" id="SSF54189">
    <property type="entry name" value="Ribosomal proteins S24e, L23 and L15e"/>
    <property type="match status" value="1"/>
</dbReference>
<dbReference type="NCBIfam" id="NF004363">
    <property type="entry name" value="PRK05738.2-4"/>
    <property type="match status" value="1"/>
</dbReference>
<comment type="function">
    <text evidence="6">One of the early assembly proteins it binds 23S rRNA. One of the proteins that surrounds the polypeptide exit tunnel on the outside of the ribosome. Forms the main docking site for trigger factor binding to the ribosome.</text>
</comment>
<dbReference type="AlphaFoldDB" id="A0A1I6LFK7"/>
<evidence type="ECO:0000313" key="8">
    <source>
        <dbReference type="EMBL" id="SFS02233.1"/>
    </source>
</evidence>
<proteinExistence type="inferred from homology"/>
<name>A0A1I6LFK7_9SPHN</name>
<dbReference type="PROSITE" id="PS00050">
    <property type="entry name" value="RIBOSOMAL_L23"/>
    <property type="match status" value="1"/>
</dbReference>
<gene>
    <name evidence="6" type="primary">rplW</name>
    <name evidence="8" type="ORF">SAMN05192580_2684</name>
</gene>
<dbReference type="InterPro" id="IPR012677">
    <property type="entry name" value="Nucleotide-bd_a/b_plait_sf"/>
</dbReference>
<dbReference type="GO" id="GO:1990904">
    <property type="term" value="C:ribonucleoprotein complex"/>
    <property type="evidence" value="ECO:0007669"/>
    <property type="project" value="UniProtKB-KW"/>
</dbReference>
<evidence type="ECO:0000256" key="5">
    <source>
        <dbReference type="ARBA" id="ARBA00023274"/>
    </source>
</evidence>
<evidence type="ECO:0000256" key="7">
    <source>
        <dbReference type="RuleBase" id="RU003934"/>
    </source>
</evidence>
<dbReference type="FunFam" id="3.30.70.330:FF:000001">
    <property type="entry name" value="50S ribosomal protein L23"/>
    <property type="match status" value="1"/>
</dbReference>